<dbReference type="EMBL" id="PGTN01000006">
    <property type="protein sequence ID" value="PJF48766.1"/>
    <property type="molecule type" value="Genomic_DNA"/>
</dbReference>
<reference evidence="3 4" key="1">
    <citation type="submission" date="2017-11" db="EMBL/GenBank/DDBJ databases">
        <title>Evolution of Phototrophy in the Chloroflexi Phylum Driven by Horizontal Gene Transfer.</title>
        <authorList>
            <person name="Ward L.M."/>
            <person name="Hemp J."/>
            <person name="Shih P.M."/>
            <person name="Mcglynn S.E."/>
            <person name="Fischer W."/>
        </authorList>
    </citation>
    <scope>NUCLEOTIDE SEQUENCE [LARGE SCALE GENOMIC DNA]</scope>
    <source>
        <strain evidence="3">JP3_7</strain>
    </source>
</reference>
<dbReference type="Gene3D" id="3.10.50.40">
    <property type="match status" value="1"/>
</dbReference>
<dbReference type="GO" id="GO:0003755">
    <property type="term" value="F:peptidyl-prolyl cis-trans isomerase activity"/>
    <property type="evidence" value="ECO:0007669"/>
    <property type="project" value="UniProtKB-KW"/>
</dbReference>
<sequence length="351" mass="37984">MRSDQTRDGVGLSAERAVARRHRCGQELGRSGSGVMSKQIVLAALATLLTACAGDPVNGQLVITPVIFGVTVAPQATASPTPQPTPTPTPNPLAARVNGQPITLAEYQAELARYMAALPDTPAPQGEHGQRSALQFKDAALEALIEYTLIEQEAARIGIQVSDQQVADELAIAKARAGGEAKFQAWLATIRQTEADIRTLLRRELLVNAVRDHVLATMPRTAEYVHAYHIVVATEREARQVLTRLQNGAKFTALAQSLSLDESTRADGGDLGWFARHTGAVLWPEVEDAAFNLQPGETSDIVKSPIGYHIIRVTEREVRSLTEADTVHLQTVALAEWMAGLKARAQIERFV</sequence>
<dbReference type="InterPro" id="IPR046357">
    <property type="entry name" value="PPIase_dom_sf"/>
</dbReference>
<comment type="caution">
    <text evidence="3">The sequence shown here is derived from an EMBL/GenBank/DDBJ whole genome shotgun (WGS) entry which is preliminary data.</text>
</comment>
<dbReference type="InterPro" id="IPR050245">
    <property type="entry name" value="PrsA_foldase"/>
</dbReference>
<dbReference type="Gene3D" id="1.10.4030.10">
    <property type="entry name" value="Porin chaperone SurA, peptide-binding domain"/>
    <property type="match status" value="1"/>
</dbReference>
<dbReference type="Pfam" id="PF13624">
    <property type="entry name" value="SurA_N_3"/>
    <property type="match status" value="1"/>
</dbReference>
<dbReference type="PANTHER" id="PTHR47245">
    <property type="entry name" value="PEPTIDYLPROLYL ISOMERASE"/>
    <property type="match status" value="1"/>
</dbReference>
<dbReference type="InterPro" id="IPR027304">
    <property type="entry name" value="Trigger_fact/SurA_dom_sf"/>
</dbReference>
<name>A0A2M8QG32_9CHLR</name>
<gene>
    <name evidence="3" type="ORF">CUN48_01580</name>
</gene>
<proteinExistence type="predicted"/>
<dbReference type="PANTHER" id="PTHR47245:SF2">
    <property type="entry name" value="PEPTIDYL-PROLYL CIS-TRANS ISOMERASE HP_0175-RELATED"/>
    <property type="match status" value="1"/>
</dbReference>
<evidence type="ECO:0000313" key="4">
    <source>
        <dbReference type="Proteomes" id="UP000230790"/>
    </source>
</evidence>
<evidence type="ECO:0000256" key="1">
    <source>
        <dbReference type="PROSITE-ProRule" id="PRU00278"/>
    </source>
</evidence>
<dbReference type="SUPFAM" id="SSF54534">
    <property type="entry name" value="FKBP-like"/>
    <property type="match status" value="1"/>
</dbReference>
<evidence type="ECO:0000259" key="2">
    <source>
        <dbReference type="PROSITE" id="PS50198"/>
    </source>
</evidence>
<evidence type="ECO:0000313" key="3">
    <source>
        <dbReference type="EMBL" id="PJF48766.1"/>
    </source>
</evidence>
<feature type="domain" description="PpiC" evidence="2">
    <location>
        <begin position="222"/>
        <end position="315"/>
    </location>
</feature>
<organism evidence="3 4">
    <name type="scientific">Candidatus Thermofonsia Clade 3 bacterium</name>
    <dbReference type="NCBI Taxonomy" id="2364212"/>
    <lineage>
        <taxon>Bacteria</taxon>
        <taxon>Bacillati</taxon>
        <taxon>Chloroflexota</taxon>
        <taxon>Candidatus Thermofontia</taxon>
        <taxon>Candidatus Thermofonsia Clade 3</taxon>
    </lineage>
</organism>
<protein>
    <recommendedName>
        <fullName evidence="2">PpiC domain-containing protein</fullName>
    </recommendedName>
</protein>
<accession>A0A2M8QG32</accession>
<dbReference type="Proteomes" id="UP000230790">
    <property type="component" value="Unassembled WGS sequence"/>
</dbReference>
<dbReference type="PROSITE" id="PS50198">
    <property type="entry name" value="PPIC_PPIASE_2"/>
    <property type="match status" value="1"/>
</dbReference>
<dbReference type="Pfam" id="PF00639">
    <property type="entry name" value="Rotamase"/>
    <property type="match status" value="1"/>
</dbReference>
<dbReference type="InterPro" id="IPR000297">
    <property type="entry name" value="PPIase_PpiC"/>
</dbReference>
<dbReference type="SUPFAM" id="SSF109998">
    <property type="entry name" value="Triger factor/SurA peptide-binding domain-like"/>
    <property type="match status" value="1"/>
</dbReference>
<keyword evidence="1" id="KW-0413">Isomerase</keyword>
<dbReference type="AlphaFoldDB" id="A0A2M8QG32"/>
<keyword evidence="1" id="KW-0697">Rotamase</keyword>